<name>A0A1G2HK70_9BACT</name>
<keyword evidence="1" id="KW-0472">Membrane</keyword>
<evidence type="ECO:0000313" key="3">
    <source>
        <dbReference type="Proteomes" id="UP000178509"/>
    </source>
</evidence>
<keyword evidence="1" id="KW-1133">Transmembrane helix</keyword>
<evidence type="ECO:0000313" key="2">
    <source>
        <dbReference type="EMBL" id="OGZ62914.1"/>
    </source>
</evidence>
<dbReference type="STRING" id="1802164.A3H51_00495"/>
<comment type="caution">
    <text evidence="2">The sequence shown here is derived from an EMBL/GenBank/DDBJ whole genome shotgun (WGS) entry which is preliminary data.</text>
</comment>
<accession>A0A1G2HK70</accession>
<evidence type="ECO:0008006" key="4">
    <source>
        <dbReference type="Google" id="ProtNLM"/>
    </source>
</evidence>
<reference evidence="2 3" key="1">
    <citation type="journal article" date="2016" name="Nat. Commun.">
        <title>Thousands of microbial genomes shed light on interconnected biogeochemical processes in an aquifer system.</title>
        <authorList>
            <person name="Anantharaman K."/>
            <person name="Brown C.T."/>
            <person name="Hug L.A."/>
            <person name="Sharon I."/>
            <person name="Castelle C.J."/>
            <person name="Probst A.J."/>
            <person name="Thomas B.C."/>
            <person name="Singh A."/>
            <person name="Wilkins M.J."/>
            <person name="Karaoz U."/>
            <person name="Brodie E.L."/>
            <person name="Williams K.H."/>
            <person name="Hubbard S.S."/>
            <person name="Banfield J.F."/>
        </authorList>
    </citation>
    <scope>NUCLEOTIDE SEQUENCE [LARGE SCALE GENOMIC DNA]</scope>
</reference>
<feature type="transmembrane region" description="Helical" evidence="1">
    <location>
        <begin position="12"/>
        <end position="34"/>
    </location>
</feature>
<dbReference type="PROSITE" id="PS00409">
    <property type="entry name" value="PROKAR_NTER_METHYL"/>
    <property type="match status" value="1"/>
</dbReference>
<sequence length="160" mass="17855">MLNVKRKASGFTLVEVVISIFILSMGTLTIIGLISDNLGIISASKRMVVGSNLAQEGIEVVRNIRDSNWIEYELYDTGISPGDYCVDYNSTSLISCADYTLFWNGSNYNHSGFGDATFFSRRINISNQVDSEGIGYIQVQSIVSWDNSQTVVETHLYDWK</sequence>
<dbReference type="EMBL" id="MHOJ01000006">
    <property type="protein sequence ID" value="OGZ62914.1"/>
    <property type="molecule type" value="Genomic_DNA"/>
</dbReference>
<proteinExistence type="predicted"/>
<dbReference type="Proteomes" id="UP000178509">
    <property type="component" value="Unassembled WGS sequence"/>
</dbReference>
<evidence type="ECO:0000256" key="1">
    <source>
        <dbReference type="SAM" id="Phobius"/>
    </source>
</evidence>
<gene>
    <name evidence="2" type="ORF">A3H51_00495</name>
</gene>
<dbReference type="AlphaFoldDB" id="A0A1G2HK70"/>
<dbReference type="InterPro" id="IPR012902">
    <property type="entry name" value="N_methyl_site"/>
</dbReference>
<organism evidence="2 3">
    <name type="scientific">Candidatus Spechtbacteria bacterium RIFCSPLOWO2_02_FULL_38_8</name>
    <dbReference type="NCBI Taxonomy" id="1802164"/>
    <lineage>
        <taxon>Bacteria</taxon>
        <taxon>Candidatus Spechtiibacteriota</taxon>
    </lineage>
</organism>
<dbReference type="Pfam" id="PF07963">
    <property type="entry name" value="N_methyl"/>
    <property type="match status" value="1"/>
</dbReference>
<keyword evidence="1" id="KW-0812">Transmembrane</keyword>
<protein>
    <recommendedName>
        <fullName evidence="4">Type IV pilus modification protein PilV</fullName>
    </recommendedName>
</protein>